<dbReference type="Gramene" id="scaffold_300251.1">
    <property type="protein sequence ID" value="scaffold_300251.1"/>
    <property type="gene ID" value="scaffold_300251.1"/>
</dbReference>
<protein>
    <submittedName>
        <fullName evidence="2">Uncharacterized protein</fullName>
    </submittedName>
</protein>
<dbReference type="AlphaFoldDB" id="D7L0B8"/>
<organism evidence="3">
    <name type="scientific">Arabidopsis lyrata subsp. lyrata</name>
    <name type="common">Lyre-leaved rock-cress</name>
    <dbReference type="NCBI Taxonomy" id="81972"/>
    <lineage>
        <taxon>Eukaryota</taxon>
        <taxon>Viridiplantae</taxon>
        <taxon>Streptophyta</taxon>
        <taxon>Embryophyta</taxon>
        <taxon>Tracheophyta</taxon>
        <taxon>Spermatophyta</taxon>
        <taxon>Magnoliopsida</taxon>
        <taxon>eudicotyledons</taxon>
        <taxon>Gunneridae</taxon>
        <taxon>Pentapetalae</taxon>
        <taxon>rosids</taxon>
        <taxon>malvids</taxon>
        <taxon>Brassicales</taxon>
        <taxon>Brassicaceae</taxon>
        <taxon>Camelineae</taxon>
        <taxon>Arabidopsis</taxon>
    </lineage>
</organism>
<dbReference type="Proteomes" id="UP000008694">
    <property type="component" value="Unassembled WGS sequence"/>
</dbReference>
<feature type="compositionally biased region" description="Polar residues" evidence="1">
    <location>
        <begin position="467"/>
        <end position="476"/>
    </location>
</feature>
<evidence type="ECO:0000313" key="3">
    <source>
        <dbReference type="Proteomes" id="UP000008694"/>
    </source>
</evidence>
<dbReference type="EMBL" id="GL348715">
    <property type="protein sequence ID" value="EFH58524.1"/>
    <property type="molecule type" value="Genomic_DNA"/>
</dbReference>
<keyword evidence="3" id="KW-1185">Reference proteome</keyword>
<feature type="compositionally biased region" description="Low complexity" evidence="1">
    <location>
        <begin position="526"/>
        <end position="540"/>
    </location>
</feature>
<dbReference type="HOGENOM" id="CLU_382367_0_0_1"/>
<accession>D7L0B8</accession>
<proteinExistence type="predicted"/>
<evidence type="ECO:0000313" key="2">
    <source>
        <dbReference type="EMBL" id="EFH58524.1"/>
    </source>
</evidence>
<evidence type="ECO:0000256" key="1">
    <source>
        <dbReference type="SAM" id="MobiDB-lite"/>
    </source>
</evidence>
<gene>
    <name evidence="2" type="ORF">ARALYDRAFT_896281</name>
</gene>
<feature type="compositionally biased region" description="Low complexity" evidence="1">
    <location>
        <begin position="548"/>
        <end position="563"/>
    </location>
</feature>
<feature type="region of interest" description="Disordered" evidence="1">
    <location>
        <begin position="523"/>
        <end position="563"/>
    </location>
</feature>
<dbReference type="eggNOG" id="KOG0627">
    <property type="taxonomic scope" value="Eukaryota"/>
</dbReference>
<sequence length="724" mass="80086">MSGLIKAWSRFVHPLRLKLGRGSLPSHSDSVNRFPKIHSGSYNRFLKISPLFNGRGFASVPGESMKRRSGLIRAWSRFVHPSRFTIIVSLLSHSDSFNRFPKNHSDSFNRFPKISPLFNGNRGFASFPSKSMKGRSVLFRGSSILIHPMIVSLPMISSLLNGNREFASFPGKSLKVLMASNIYLMDEYGNVKAIVISFFVVTDFQDESHDELPILLEKKDSFPSQGIDLSLKSLVILWVFSVLNGLGSRIHLVGKCYGPLATWFDKLISKITFVEIETKVYGPYDGAERIAKIFGRVILYGLGAAGGYLCMANYGKTFYGILGLEEPISVAKFDALESRLLLLESSKIEEFFTVDQERAKTLKLSTHIAPSELYRRMDFVWLLSVLLLGAARGYYISTLRQTRRIFLSSKSVTVNAGSSGNKKIKAKEPLEIEKLKVHVMEQRQQQMMSFLAKAVQSPGFLNQFSQQSNEANQHISESNKKRRLPVEEQMNSGSHGVSGLSRQIVRYQSSMNDATNTMLQQIQQMSNSPSHESLSSNHGSFLLGDVPNSNLSDNGSSSNGSSGVTLADVSSILAGLYPAMKYHDPCETNQVLETNLPFSQGDLLPPTQVAAASGSSSSDLVGCETDNGECLDPIMAVLDGAIELEADALNELLPEVQDSFWEQFIGESPVIGETDELISVSVENELIMEQLELQSGLGSVWSKNQQMNHLTEQMGLLTSDALRK</sequence>
<name>D7L0B8_ARALL</name>
<dbReference type="STRING" id="81972.D7L0B8"/>
<dbReference type="eggNOG" id="KOG3282">
    <property type="taxonomic scope" value="Eukaryota"/>
</dbReference>
<feature type="region of interest" description="Disordered" evidence="1">
    <location>
        <begin position="467"/>
        <end position="500"/>
    </location>
</feature>
<reference evidence="3" key="1">
    <citation type="journal article" date="2011" name="Nat. Genet.">
        <title>The Arabidopsis lyrata genome sequence and the basis of rapid genome size change.</title>
        <authorList>
            <person name="Hu T.T."/>
            <person name="Pattyn P."/>
            <person name="Bakker E.G."/>
            <person name="Cao J."/>
            <person name="Cheng J.-F."/>
            <person name="Clark R.M."/>
            <person name="Fahlgren N."/>
            <person name="Fawcett J.A."/>
            <person name="Grimwood J."/>
            <person name="Gundlach H."/>
            <person name="Haberer G."/>
            <person name="Hollister J.D."/>
            <person name="Ossowski S."/>
            <person name="Ottilar R.P."/>
            <person name="Salamov A.A."/>
            <person name="Schneeberger K."/>
            <person name="Spannagl M."/>
            <person name="Wang X."/>
            <person name="Yang L."/>
            <person name="Nasrallah M.E."/>
            <person name="Bergelson J."/>
            <person name="Carrington J.C."/>
            <person name="Gaut B.S."/>
            <person name="Schmutz J."/>
            <person name="Mayer K.F.X."/>
            <person name="Van de Peer Y."/>
            <person name="Grigoriev I.V."/>
            <person name="Nordborg M."/>
            <person name="Weigel D."/>
            <person name="Guo Y.-L."/>
        </authorList>
    </citation>
    <scope>NUCLEOTIDE SEQUENCE [LARGE SCALE GENOMIC DNA]</scope>
    <source>
        <strain evidence="3">cv. MN47</strain>
    </source>
</reference>